<organism evidence="2 3">
    <name type="scientific">Segatella cerevisiae</name>
    <dbReference type="NCBI Taxonomy" id="2053716"/>
    <lineage>
        <taxon>Bacteria</taxon>
        <taxon>Pseudomonadati</taxon>
        <taxon>Bacteroidota</taxon>
        <taxon>Bacteroidia</taxon>
        <taxon>Bacteroidales</taxon>
        <taxon>Prevotellaceae</taxon>
        <taxon>Segatella</taxon>
    </lineage>
</organism>
<dbReference type="Proteomes" id="UP001204015">
    <property type="component" value="Unassembled WGS sequence"/>
</dbReference>
<dbReference type="InterPro" id="IPR027417">
    <property type="entry name" value="P-loop_NTPase"/>
</dbReference>
<dbReference type="Pfam" id="PF13538">
    <property type="entry name" value="UvrD_C_2"/>
    <property type="match status" value="1"/>
</dbReference>
<protein>
    <submittedName>
        <fullName evidence="2">ATP-dependent helicase</fullName>
    </submittedName>
</protein>
<keyword evidence="2" id="KW-0378">Hydrolase</keyword>
<proteinExistence type="predicted"/>
<dbReference type="RefSeq" id="WP_252759660.1">
    <property type="nucleotide sequence ID" value="NZ_JAMXLY010000001.1"/>
</dbReference>
<name>A0ABT1BV80_9BACT</name>
<comment type="caution">
    <text evidence="2">The sequence shown here is derived from an EMBL/GenBank/DDBJ whole genome shotgun (WGS) entry which is preliminary data.</text>
</comment>
<reference evidence="2 3" key="1">
    <citation type="submission" date="2022-06" db="EMBL/GenBank/DDBJ databases">
        <title>A taxonomic note on the genus Prevotella: Description of four novel genera and emended description of the genera Hallella and Xylanibacter.</title>
        <authorList>
            <person name="Hitch T.C.A."/>
        </authorList>
    </citation>
    <scope>NUCLEOTIDE SEQUENCE [LARGE SCALE GENOMIC DNA]</scope>
    <source>
        <strain evidence="2 3">DSM 100619</strain>
    </source>
</reference>
<feature type="domain" description="UvrD-like helicase C-terminal" evidence="1">
    <location>
        <begin position="458"/>
        <end position="509"/>
    </location>
</feature>
<evidence type="ECO:0000259" key="1">
    <source>
        <dbReference type="Pfam" id="PF13538"/>
    </source>
</evidence>
<keyword evidence="2" id="KW-0547">Nucleotide-binding</keyword>
<evidence type="ECO:0000313" key="2">
    <source>
        <dbReference type="EMBL" id="MCO6024298.1"/>
    </source>
</evidence>
<keyword evidence="2" id="KW-0067">ATP-binding</keyword>
<dbReference type="InterPro" id="IPR027785">
    <property type="entry name" value="UvrD-like_helicase_C"/>
</dbReference>
<dbReference type="CDD" id="cd18809">
    <property type="entry name" value="SF1_C_RecD"/>
    <property type="match status" value="1"/>
</dbReference>
<accession>A0ABT1BV80</accession>
<dbReference type="EMBL" id="JAMXLY010000001">
    <property type="protein sequence ID" value="MCO6024298.1"/>
    <property type="molecule type" value="Genomic_DNA"/>
</dbReference>
<keyword evidence="2" id="KW-0347">Helicase</keyword>
<dbReference type="GO" id="GO:0004386">
    <property type="term" value="F:helicase activity"/>
    <property type="evidence" value="ECO:0007669"/>
    <property type="project" value="UniProtKB-KW"/>
</dbReference>
<dbReference type="Gene3D" id="3.40.50.300">
    <property type="entry name" value="P-loop containing nucleotide triphosphate hydrolases"/>
    <property type="match status" value="2"/>
</dbReference>
<keyword evidence="3" id="KW-1185">Reference proteome</keyword>
<gene>
    <name evidence="2" type="ORF">NG821_00300</name>
</gene>
<dbReference type="SUPFAM" id="SSF52540">
    <property type="entry name" value="P-loop containing nucleoside triphosphate hydrolases"/>
    <property type="match status" value="2"/>
</dbReference>
<sequence length="522" mass="58644">MITDELKRQILLHFGFTPTPEQDKAISVLSLFLTDHDPRSVMIFRGSAGTGKTTLAGAVVQTLLDLNAGVVLMAPTGRAAKVFSVNSGHAAYTVHRCIYREQSYQGISGTFNLGFNRYRHTLFMVDEASMIYRQAGFSGTQVSDSNFGSGSLLDDLIQYVYSAGSHDRLILIGDQAQLAPIGEDEAPALSASAIEAYGLKVYQCDLNEVLRQKQGSGILRNALNIRKMILAMSPMSGTLAMPKILFKGFADVSRISGEDFVEQLSSSYAEVGIDETIVITRSNKRANAYNQGIRNQVLGMDDELCNGDRIMIVKNNYYWMAQKKKNEPQSQEFQDQSADVPHGIMSHLKKDEPQVQGNQLNFLANGDRAEVERVRHFRDLYGFHFADVDLKFPDYDDQDLSATVIMDSLTTETPSLAREQSDQLFEGVMEDYRDVPRKADRMNKLREDAYFNALQVKFAYAVTCHKAQGGQWDHVYLDQGYMTQEMISPAYLHWLYTAITRAKKKLYLINWPESQTADAEDR</sequence>
<evidence type="ECO:0000313" key="3">
    <source>
        <dbReference type="Proteomes" id="UP001204015"/>
    </source>
</evidence>
<dbReference type="Pfam" id="PF13604">
    <property type="entry name" value="AAA_30"/>
    <property type="match status" value="1"/>
</dbReference>